<dbReference type="PATRIC" id="fig|1588748.3.peg.1409"/>
<dbReference type="InterPro" id="IPR036188">
    <property type="entry name" value="FAD/NAD-bd_sf"/>
</dbReference>
<dbReference type="InterPro" id="IPR023753">
    <property type="entry name" value="FAD/NAD-binding_dom"/>
</dbReference>
<feature type="domain" description="FAD/NAD(P)-binding" evidence="3">
    <location>
        <begin position="7"/>
        <end position="299"/>
    </location>
</feature>
<keyword evidence="2" id="KW-0560">Oxidoreductase</keyword>
<name>A0A134CD39_9FIRM</name>
<evidence type="ECO:0000259" key="4">
    <source>
        <dbReference type="Pfam" id="PF13192"/>
    </source>
</evidence>
<evidence type="ECO:0000256" key="2">
    <source>
        <dbReference type="ARBA" id="ARBA00023002"/>
    </source>
</evidence>
<dbReference type="SUPFAM" id="SSF51905">
    <property type="entry name" value="FAD/NAD(P)-binding domain"/>
    <property type="match status" value="2"/>
</dbReference>
<keyword evidence="1" id="KW-0285">Flavoprotein</keyword>
<dbReference type="CDD" id="cd02974">
    <property type="entry name" value="AhpF_NTD_N"/>
    <property type="match status" value="1"/>
</dbReference>
<dbReference type="STRING" id="1588748.HMPREF3182_01456"/>
<evidence type="ECO:0000313" key="5">
    <source>
        <dbReference type="EMBL" id="KXB90143.1"/>
    </source>
</evidence>
<sequence length="549" mass="59840">MNTDQMYDLVIIGGGPAGLTAAIYAARARGKVLVIEKGEIGGQITEAGALVNYPGVPNTTGKEVTELMHAQALSFGAQWLETEVTGLELEGDIKVVHTKQGDYQSLAVILATGANPQSVGFKGEKEFRGRGVAYCATCDGEFFTGKDIFVVGSGAAAIDESIFLTKYAKSITILVKKPKFDCDPALVEELKEYPMISVHYTSEIVQAGGDDGILRYAEFKNRKEGTTWRYDAPQGDTFGIFVFAGHQPNAVLFGESVKLDPKGYVITDLEQKTSVDGVYAAGDLCVKTLRQVVTATADGAIAATSSLKYCGIMHKKLNLPKFPQTPVHPVAPKSTEETTIRNEAAGSFLTDEIRDQLKPILEKFDHTVILKLHVNDHPLTKEVKEAVQELAVLSAHIKVQEETLAASEVPYISLAKEDGTLTGIAFHGVPSGHEFNSFILAMYNVAGPGQALDEETKRGLEELKKTDKQFDIKILVSLSCTMCPAVVQETQRLAAVADNIKAEMFDLQHFPELKDKYRIMSVPCMVINDNAVYFGKKTMNEIIHILKEI</sequence>
<feature type="domain" description="Thioredoxin-like fold" evidence="4">
    <location>
        <begin position="471"/>
        <end position="546"/>
    </location>
</feature>
<dbReference type="InterPro" id="IPR044142">
    <property type="entry name" value="AhpF_NTD_N"/>
</dbReference>
<dbReference type="Proteomes" id="UP000070160">
    <property type="component" value="Unassembled WGS sequence"/>
</dbReference>
<evidence type="ECO:0000256" key="1">
    <source>
        <dbReference type="ARBA" id="ARBA00022630"/>
    </source>
</evidence>
<dbReference type="PRINTS" id="PR00368">
    <property type="entry name" value="FADPNR"/>
</dbReference>
<accession>A0A134CD39</accession>
<keyword evidence="6" id="KW-1185">Reference proteome</keyword>
<evidence type="ECO:0000313" key="6">
    <source>
        <dbReference type="Proteomes" id="UP000070160"/>
    </source>
</evidence>
<gene>
    <name evidence="5" type="ORF">HMPREF3182_01456</name>
</gene>
<evidence type="ECO:0000259" key="3">
    <source>
        <dbReference type="Pfam" id="PF07992"/>
    </source>
</evidence>
<dbReference type="Gene3D" id="3.50.50.60">
    <property type="entry name" value="FAD/NAD(P)-binding domain"/>
    <property type="match status" value="2"/>
</dbReference>
<dbReference type="SUPFAM" id="SSF52833">
    <property type="entry name" value="Thioredoxin-like"/>
    <property type="match status" value="2"/>
</dbReference>
<dbReference type="PANTHER" id="PTHR48105">
    <property type="entry name" value="THIOREDOXIN REDUCTASE 1-RELATED-RELATED"/>
    <property type="match status" value="1"/>
</dbReference>
<proteinExistence type="predicted"/>
<reference evidence="6" key="1">
    <citation type="submission" date="2016-01" db="EMBL/GenBank/DDBJ databases">
        <authorList>
            <person name="Mitreva M."/>
            <person name="Pepin K.H."/>
            <person name="Mihindukulasuriya K.A."/>
            <person name="Fulton R."/>
            <person name="Fronick C."/>
            <person name="O'Laughlin M."/>
            <person name="Miner T."/>
            <person name="Herter B."/>
            <person name="Rosa B.A."/>
            <person name="Cordes M."/>
            <person name="Tomlinson C."/>
            <person name="Wollam A."/>
            <person name="Palsikar V.B."/>
            <person name="Mardis E.R."/>
            <person name="Wilson R.K."/>
        </authorList>
    </citation>
    <scope>NUCLEOTIDE SEQUENCE [LARGE SCALE GENOMIC DNA]</scope>
    <source>
        <strain evidence="6">KA00182</strain>
    </source>
</reference>
<dbReference type="GO" id="GO:0016491">
    <property type="term" value="F:oxidoreductase activity"/>
    <property type="evidence" value="ECO:0007669"/>
    <property type="project" value="UniProtKB-KW"/>
</dbReference>
<dbReference type="InterPro" id="IPR036249">
    <property type="entry name" value="Thioredoxin-like_sf"/>
</dbReference>
<dbReference type="PROSITE" id="PS51354">
    <property type="entry name" value="GLUTAREDOXIN_2"/>
    <property type="match status" value="1"/>
</dbReference>
<dbReference type="RefSeq" id="WP_062486488.1">
    <property type="nucleotide sequence ID" value="NZ_KQ960955.1"/>
</dbReference>
<dbReference type="AlphaFoldDB" id="A0A134CD39"/>
<dbReference type="Gene3D" id="3.40.30.80">
    <property type="match status" value="1"/>
</dbReference>
<protein>
    <submittedName>
        <fullName evidence="5">Putative thioredoxin-disulfide reductase</fullName>
    </submittedName>
</protein>
<comment type="caution">
    <text evidence="5">The sequence shown here is derived from an EMBL/GenBank/DDBJ whole genome shotgun (WGS) entry which is preliminary data.</text>
</comment>
<dbReference type="InterPro" id="IPR012336">
    <property type="entry name" value="Thioredoxin-like_fold"/>
</dbReference>
<organism evidence="5 6">
    <name type="scientific">Megasphaera hutchinsoni</name>
    <dbReference type="NCBI Taxonomy" id="1588748"/>
    <lineage>
        <taxon>Bacteria</taxon>
        <taxon>Bacillati</taxon>
        <taxon>Bacillota</taxon>
        <taxon>Negativicutes</taxon>
        <taxon>Veillonellales</taxon>
        <taxon>Veillonellaceae</taxon>
        <taxon>Megasphaera</taxon>
    </lineage>
</organism>
<dbReference type="Pfam" id="PF13192">
    <property type="entry name" value="Thioredoxin_3"/>
    <property type="match status" value="1"/>
</dbReference>
<dbReference type="Pfam" id="PF07992">
    <property type="entry name" value="Pyr_redox_2"/>
    <property type="match status" value="1"/>
</dbReference>
<dbReference type="PRINTS" id="PR00469">
    <property type="entry name" value="PNDRDTASEII"/>
</dbReference>
<dbReference type="EMBL" id="LSDT01000050">
    <property type="protein sequence ID" value="KXB90143.1"/>
    <property type="molecule type" value="Genomic_DNA"/>
</dbReference>
<dbReference type="InterPro" id="IPR050097">
    <property type="entry name" value="Ferredoxin-NADP_redctase_2"/>
</dbReference>